<dbReference type="GO" id="GO:0043386">
    <property type="term" value="P:mycotoxin biosynthetic process"/>
    <property type="evidence" value="ECO:0007669"/>
    <property type="project" value="InterPro"/>
</dbReference>
<reference evidence="3" key="1">
    <citation type="submission" date="2021-03" db="EMBL/GenBank/DDBJ databases">
        <authorList>
            <person name="Tagirdzhanova G."/>
        </authorList>
    </citation>
    <scope>NUCLEOTIDE SEQUENCE</scope>
</reference>
<keyword evidence="2" id="KW-0812">Transmembrane</keyword>
<evidence type="ECO:0000313" key="3">
    <source>
        <dbReference type="EMBL" id="CAF9919936.1"/>
    </source>
</evidence>
<keyword evidence="2" id="KW-0472">Membrane</keyword>
<feature type="transmembrane region" description="Helical" evidence="2">
    <location>
        <begin position="54"/>
        <end position="77"/>
    </location>
</feature>
<comment type="similarity">
    <text evidence="1">Belongs to the ustYa family.</text>
</comment>
<protein>
    <submittedName>
        <fullName evidence="3">Uncharacterized protein</fullName>
    </submittedName>
</protein>
<dbReference type="Proteomes" id="UP000664169">
    <property type="component" value="Unassembled WGS sequence"/>
</dbReference>
<evidence type="ECO:0000256" key="1">
    <source>
        <dbReference type="ARBA" id="ARBA00035112"/>
    </source>
</evidence>
<gene>
    <name evidence="3" type="ORF">GOMPHAMPRED_001932</name>
</gene>
<accession>A0A8H3F868</accession>
<dbReference type="EMBL" id="CAJPDQ010000015">
    <property type="protein sequence ID" value="CAF9919936.1"/>
    <property type="molecule type" value="Genomic_DNA"/>
</dbReference>
<sequence length="203" mass="23383">MNQHGDRCQLATTFETEQLLSEKQQTDSTERDEIPAEIQQFWLESKQRSSHARLIYHAVIHLLLIASVLYVGTSHFWTSRTLKPYAYSPAANIVEFFDSDEDPVTHGHRSIYYGEPTTENIAAWDDLVDPTFMAVTKEELVRSGGSPERAVRLADYDGQFVAGTGVYHNLHCLRRLRWWVYQDYFYSNRSAVNLDVVLPHLGM</sequence>
<organism evidence="3 4">
    <name type="scientific">Gomphillus americanus</name>
    <dbReference type="NCBI Taxonomy" id="1940652"/>
    <lineage>
        <taxon>Eukaryota</taxon>
        <taxon>Fungi</taxon>
        <taxon>Dikarya</taxon>
        <taxon>Ascomycota</taxon>
        <taxon>Pezizomycotina</taxon>
        <taxon>Lecanoromycetes</taxon>
        <taxon>OSLEUM clade</taxon>
        <taxon>Ostropomycetidae</taxon>
        <taxon>Ostropales</taxon>
        <taxon>Graphidaceae</taxon>
        <taxon>Gomphilloideae</taxon>
        <taxon>Gomphillus</taxon>
    </lineage>
</organism>
<comment type="caution">
    <text evidence="3">The sequence shown here is derived from an EMBL/GenBank/DDBJ whole genome shotgun (WGS) entry which is preliminary data.</text>
</comment>
<evidence type="ECO:0000256" key="2">
    <source>
        <dbReference type="SAM" id="Phobius"/>
    </source>
</evidence>
<keyword evidence="4" id="KW-1185">Reference proteome</keyword>
<dbReference type="PANTHER" id="PTHR33365">
    <property type="entry name" value="YALI0B05434P"/>
    <property type="match status" value="1"/>
</dbReference>
<dbReference type="AlphaFoldDB" id="A0A8H3F868"/>
<keyword evidence="2" id="KW-1133">Transmembrane helix</keyword>
<dbReference type="PANTHER" id="PTHR33365:SF12">
    <property type="entry name" value="TAT PATHWAY SIGNAL SEQUENCE"/>
    <property type="match status" value="1"/>
</dbReference>
<evidence type="ECO:0000313" key="4">
    <source>
        <dbReference type="Proteomes" id="UP000664169"/>
    </source>
</evidence>
<proteinExistence type="inferred from homology"/>
<dbReference type="Pfam" id="PF11807">
    <property type="entry name" value="UstYa"/>
    <property type="match status" value="1"/>
</dbReference>
<name>A0A8H3F868_9LECA</name>
<dbReference type="OrthoDB" id="3687641at2759"/>
<dbReference type="InterPro" id="IPR021765">
    <property type="entry name" value="UstYa-like"/>
</dbReference>